<protein>
    <submittedName>
        <fullName evidence="1">Uncharacterized protein</fullName>
    </submittedName>
</protein>
<proteinExistence type="predicted"/>
<keyword evidence="2" id="KW-1185">Reference proteome</keyword>
<dbReference type="Proteomes" id="UP001055072">
    <property type="component" value="Unassembled WGS sequence"/>
</dbReference>
<organism evidence="1 2">
    <name type="scientific">Irpex rosettiformis</name>
    <dbReference type="NCBI Taxonomy" id="378272"/>
    <lineage>
        <taxon>Eukaryota</taxon>
        <taxon>Fungi</taxon>
        <taxon>Dikarya</taxon>
        <taxon>Basidiomycota</taxon>
        <taxon>Agaricomycotina</taxon>
        <taxon>Agaricomycetes</taxon>
        <taxon>Polyporales</taxon>
        <taxon>Irpicaceae</taxon>
        <taxon>Irpex</taxon>
    </lineage>
</organism>
<accession>A0ACB8TP83</accession>
<comment type="caution">
    <text evidence="1">The sequence shown here is derived from an EMBL/GenBank/DDBJ whole genome shotgun (WGS) entry which is preliminary data.</text>
</comment>
<dbReference type="EMBL" id="MU274952">
    <property type="protein sequence ID" value="KAI0083827.1"/>
    <property type="molecule type" value="Genomic_DNA"/>
</dbReference>
<gene>
    <name evidence="1" type="ORF">BDY19DRAFT_910300</name>
</gene>
<evidence type="ECO:0000313" key="1">
    <source>
        <dbReference type="EMBL" id="KAI0083827.1"/>
    </source>
</evidence>
<evidence type="ECO:0000313" key="2">
    <source>
        <dbReference type="Proteomes" id="UP001055072"/>
    </source>
</evidence>
<sequence>MRSSLVVSCVTTRGGLEGDADNQTNVSYTTQWHVFLESPISVVTLQGTGTGEAHRFFQTVCNTHLSMSYQRASVNDFKATHNSGFLMRHTQHHNEHAENINLAITNVNSIIHETLDPCPRVYRGDGSRGAEHIRSAHGGNGKLLFKLLRPSERGRFRCVNRGKMREK</sequence>
<name>A0ACB8TP83_9APHY</name>
<reference evidence="1" key="1">
    <citation type="journal article" date="2021" name="Environ. Microbiol.">
        <title>Gene family expansions and transcriptome signatures uncover fungal adaptations to wood decay.</title>
        <authorList>
            <person name="Hage H."/>
            <person name="Miyauchi S."/>
            <person name="Viragh M."/>
            <person name="Drula E."/>
            <person name="Min B."/>
            <person name="Chaduli D."/>
            <person name="Navarro D."/>
            <person name="Favel A."/>
            <person name="Norest M."/>
            <person name="Lesage-Meessen L."/>
            <person name="Balint B."/>
            <person name="Merenyi Z."/>
            <person name="de Eugenio L."/>
            <person name="Morin E."/>
            <person name="Martinez A.T."/>
            <person name="Baldrian P."/>
            <person name="Stursova M."/>
            <person name="Martinez M.J."/>
            <person name="Novotny C."/>
            <person name="Magnuson J.K."/>
            <person name="Spatafora J.W."/>
            <person name="Maurice S."/>
            <person name="Pangilinan J."/>
            <person name="Andreopoulos W."/>
            <person name="LaButti K."/>
            <person name="Hundley H."/>
            <person name="Na H."/>
            <person name="Kuo A."/>
            <person name="Barry K."/>
            <person name="Lipzen A."/>
            <person name="Henrissat B."/>
            <person name="Riley R."/>
            <person name="Ahrendt S."/>
            <person name="Nagy L.G."/>
            <person name="Grigoriev I.V."/>
            <person name="Martin F."/>
            <person name="Rosso M.N."/>
        </authorList>
    </citation>
    <scope>NUCLEOTIDE SEQUENCE</scope>
    <source>
        <strain evidence="1">CBS 384.51</strain>
    </source>
</reference>